<evidence type="ECO:0000256" key="2">
    <source>
        <dbReference type="ARBA" id="ARBA00022679"/>
    </source>
</evidence>
<name>A0A9Q2KVF8_9GAMM</name>
<dbReference type="InterPro" id="IPR002935">
    <property type="entry name" value="SAM_O-MeTrfase"/>
</dbReference>
<evidence type="ECO:0000313" key="5">
    <source>
        <dbReference type="Proteomes" id="UP000701999"/>
    </source>
</evidence>
<gene>
    <name evidence="4" type="ORF">IB647_04930</name>
</gene>
<dbReference type="PANTHER" id="PTHR10509">
    <property type="entry name" value="O-METHYLTRANSFERASE-RELATED"/>
    <property type="match status" value="1"/>
</dbReference>
<dbReference type="GO" id="GO:0008171">
    <property type="term" value="F:O-methyltransferase activity"/>
    <property type="evidence" value="ECO:0007669"/>
    <property type="project" value="InterPro"/>
</dbReference>
<dbReference type="SUPFAM" id="SSF53335">
    <property type="entry name" value="S-adenosyl-L-methionine-dependent methyltransferases"/>
    <property type="match status" value="1"/>
</dbReference>
<dbReference type="PANTHER" id="PTHR10509:SF14">
    <property type="entry name" value="CAFFEOYL-COA O-METHYLTRANSFERASE 3-RELATED"/>
    <property type="match status" value="1"/>
</dbReference>
<accession>A0A9Q2KVF8</accession>
<dbReference type="EMBL" id="JACVKN010000112">
    <property type="protein sequence ID" value="MBK2065054.1"/>
    <property type="molecule type" value="Genomic_DNA"/>
</dbReference>
<keyword evidence="3" id="KW-0949">S-adenosyl-L-methionine</keyword>
<protein>
    <submittedName>
        <fullName evidence="4">Class I SAM-dependent methyltransferase</fullName>
    </submittedName>
</protein>
<keyword evidence="5" id="KW-1185">Reference proteome</keyword>
<reference evidence="4 5" key="1">
    <citation type="submission" date="2020-09" db="EMBL/GenBank/DDBJ databases">
        <title>Development of specific Francisella tularensis PCR assay based on in-depth characterization of family Francisellaceae.</title>
        <authorList>
            <person name="Ohrman C."/>
            <person name="Sahl J."/>
            <person name="Sjodin A."/>
            <person name="Uneklint I."/>
            <person name="Ballard R."/>
            <person name="Karlsson L."/>
            <person name="Mcdonough R."/>
            <person name="Sundell D."/>
            <person name="Soria K."/>
            <person name="Brindeflk B."/>
            <person name="Vallesi A."/>
            <person name="Ramirez-Paredes J.G."/>
            <person name="Colquhoun D."/>
            <person name="Myrtennas K."/>
            <person name="Birdsell D."/>
            <person name="Johansson A."/>
            <person name="Wagner D."/>
            <person name="Forsman M."/>
        </authorList>
    </citation>
    <scope>NUCLEOTIDE SEQUENCE [LARGE SCALE GENOMIC DNA]</scope>
    <source>
        <strain evidence="4 5">FSC1140</strain>
    </source>
</reference>
<organism evidence="4 5">
    <name type="scientific">Francisella noatunensis</name>
    <dbReference type="NCBI Taxonomy" id="657445"/>
    <lineage>
        <taxon>Bacteria</taxon>
        <taxon>Pseudomonadati</taxon>
        <taxon>Pseudomonadota</taxon>
        <taxon>Gammaproteobacteria</taxon>
        <taxon>Thiotrichales</taxon>
        <taxon>Francisellaceae</taxon>
        <taxon>Francisella</taxon>
    </lineage>
</organism>
<evidence type="ECO:0000256" key="1">
    <source>
        <dbReference type="ARBA" id="ARBA00022603"/>
    </source>
</evidence>
<evidence type="ECO:0000256" key="3">
    <source>
        <dbReference type="ARBA" id="ARBA00022691"/>
    </source>
</evidence>
<proteinExistence type="predicted"/>
<dbReference type="Pfam" id="PF01596">
    <property type="entry name" value="Methyltransf_3"/>
    <property type="match status" value="1"/>
</dbReference>
<sequence length="222" mass="25316">MSIASLFSNPRLNQYINDNSVKLDKTAQELFDKAANDELSHMLSSPNQLQLISLFIKMINAKNVLEIGVFRGFSTLIMAQALPSEGKLEACDISYEYIKPYKHFWQEANVEHKINLNIAPALETLERFEKQAKKFDFVYIDADKPNYINYYEKALKLVNSGGIIAIDNVLWSGRVADEYNNEQNTLVIRELNKLIHNDNTVEACIIPIGDGINLVRKLLFLC</sequence>
<keyword evidence="1 4" id="KW-0489">Methyltransferase</keyword>
<evidence type="ECO:0000313" key="4">
    <source>
        <dbReference type="EMBL" id="MBK2065054.1"/>
    </source>
</evidence>
<dbReference type="RefSeq" id="WP_159183919.1">
    <property type="nucleotide sequence ID" value="NZ_JACVJL010000043.1"/>
</dbReference>
<dbReference type="PROSITE" id="PS51682">
    <property type="entry name" value="SAM_OMT_I"/>
    <property type="match status" value="1"/>
</dbReference>
<dbReference type="GO" id="GO:0032259">
    <property type="term" value="P:methylation"/>
    <property type="evidence" value="ECO:0007669"/>
    <property type="project" value="UniProtKB-KW"/>
</dbReference>
<keyword evidence="2" id="KW-0808">Transferase</keyword>
<dbReference type="InterPro" id="IPR050362">
    <property type="entry name" value="Cation-dep_OMT"/>
</dbReference>
<dbReference type="AlphaFoldDB" id="A0A9Q2KVF8"/>
<comment type="caution">
    <text evidence="4">The sequence shown here is derived from an EMBL/GenBank/DDBJ whole genome shotgun (WGS) entry which is preliminary data.</text>
</comment>
<dbReference type="GO" id="GO:0008757">
    <property type="term" value="F:S-adenosylmethionine-dependent methyltransferase activity"/>
    <property type="evidence" value="ECO:0007669"/>
    <property type="project" value="TreeGrafter"/>
</dbReference>
<dbReference type="Proteomes" id="UP000701999">
    <property type="component" value="Unassembled WGS sequence"/>
</dbReference>
<dbReference type="InterPro" id="IPR029063">
    <property type="entry name" value="SAM-dependent_MTases_sf"/>
</dbReference>
<dbReference type="GeneID" id="93254470"/>
<dbReference type="Gene3D" id="3.40.50.150">
    <property type="entry name" value="Vaccinia Virus protein VP39"/>
    <property type="match status" value="1"/>
</dbReference>